<proteinExistence type="predicted"/>
<organism evidence="2 3">
    <name type="scientific">Pseudothauera nasutitermitis</name>
    <dbReference type="NCBI Taxonomy" id="2565930"/>
    <lineage>
        <taxon>Bacteria</taxon>
        <taxon>Pseudomonadati</taxon>
        <taxon>Pseudomonadota</taxon>
        <taxon>Betaproteobacteria</taxon>
        <taxon>Rhodocyclales</taxon>
        <taxon>Zoogloeaceae</taxon>
        <taxon>Pseudothauera</taxon>
    </lineage>
</organism>
<dbReference type="EMBL" id="SSOC01000001">
    <property type="protein sequence ID" value="THF67414.1"/>
    <property type="molecule type" value="Genomic_DNA"/>
</dbReference>
<protein>
    <submittedName>
        <fullName evidence="2">Uncharacterized protein</fullName>
    </submittedName>
</protein>
<dbReference type="RefSeq" id="WP_136346823.1">
    <property type="nucleotide sequence ID" value="NZ_SSOC01000001.1"/>
</dbReference>
<dbReference type="AlphaFoldDB" id="A0A4V3WCJ3"/>
<name>A0A4V3WCJ3_9RHOO</name>
<reference evidence="2 3" key="1">
    <citation type="submission" date="2019-04" db="EMBL/GenBank/DDBJ databases">
        <title>Azoarcus nasutitermitis sp. nov. isolated from termite nest.</title>
        <authorList>
            <person name="Lin S.-Y."/>
            <person name="Hameed A."/>
            <person name="Hsu Y.-H."/>
            <person name="Young C.-C."/>
        </authorList>
    </citation>
    <scope>NUCLEOTIDE SEQUENCE [LARGE SCALE GENOMIC DNA]</scope>
    <source>
        <strain evidence="2 3">CC-YHH838</strain>
    </source>
</reference>
<gene>
    <name evidence="2" type="ORF">E6C76_03350</name>
</gene>
<accession>A0A4V3WCJ3</accession>
<evidence type="ECO:0000313" key="2">
    <source>
        <dbReference type="EMBL" id="THF67414.1"/>
    </source>
</evidence>
<evidence type="ECO:0000313" key="3">
    <source>
        <dbReference type="Proteomes" id="UP000308430"/>
    </source>
</evidence>
<feature type="chain" id="PRO_5020902467" evidence="1">
    <location>
        <begin position="22"/>
        <end position="148"/>
    </location>
</feature>
<comment type="caution">
    <text evidence="2">The sequence shown here is derived from an EMBL/GenBank/DDBJ whole genome shotgun (WGS) entry which is preliminary data.</text>
</comment>
<sequence>MNSTARVLLIALLLASTTAFAQVRTATIFLVPWEIETRSALGPSKVREYALVKTVIFEKHLAQSLLKWLTSESFNPPEVNPPLNFRLVIDFTLEDGSVESYYANRQTLLEKRSGKVRSIDEEFRSRFSFFLIPSNIPLQRDAPQAARP</sequence>
<keyword evidence="3" id="KW-1185">Reference proteome</keyword>
<dbReference type="Proteomes" id="UP000308430">
    <property type="component" value="Unassembled WGS sequence"/>
</dbReference>
<dbReference type="OrthoDB" id="9989384at2"/>
<evidence type="ECO:0000256" key="1">
    <source>
        <dbReference type="SAM" id="SignalP"/>
    </source>
</evidence>
<feature type="signal peptide" evidence="1">
    <location>
        <begin position="1"/>
        <end position="21"/>
    </location>
</feature>
<keyword evidence="1" id="KW-0732">Signal</keyword>